<dbReference type="GO" id="GO:0046872">
    <property type="term" value="F:metal ion binding"/>
    <property type="evidence" value="ECO:0007669"/>
    <property type="project" value="UniProtKB-KW"/>
</dbReference>
<keyword evidence="3 13" id="KW-0808">Transferase</keyword>
<dbReference type="Gene3D" id="2.60.200.40">
    <property type="match status" value="1"/>
</dbReference>
<dbReference type="InterPro" id="IPR017438">
    <property type="entry name" value="ATP-NAD_kinase_N"/>
</dbReference>
<keyword evidence="11" id="KW-1208">Phospholipid metabolism</keyword>
<dbReference type="InterPro" id="IPR001206">
    <property type="entry name" value="Diacylglycerol_kinase_cat_dom"/>
</dbReference>
<dbReference type="GO" id="GO:0005886">
    <property type="term" value="C:plasma membrane"/>
    <property type="evidence" value="ECO:0007669"/>
    <property type="project" value="TreeGrafter"/>
</dbReference>
<keyword evidence="2" id="KW-0444">Lipid biosynthesis</keyword>
<keyword evidence="7" id="KW-0067">ATP-binding</keyword>
<proteinExistence type="predicted"/>
<evidence type="ECO:0000256" key="7">
    <source>
        <dbReference type="ARBA" id="ARBA00022840"/>
    </source>
</evidence>
<gene>
    <name evidence="13" type="primary">dagK_5</name>
    <name evidence="13" type="ORF">SDC9_15881</name>
</gene>
<dbReference type="InterPro" id="IPR050187">
    <property type="entry name" value="Lipid_Phosphate_FormReg"/>
</dbReference>
<dbReference type="GO" id="GO:0005524">
    <property type="term" value="F:ATP binding"/>
    <property type="evidence" value="ECO:0007669"/>
    <property type="project" value="UniProtKB-KW"/>
</dbReference>
<dbReference type="GO" id="GO:0004143">
    <property type="term" value="F:ATP-dependent diacylglycerol kinase activity"/>
    <property type="evidence" value="ECO:0007669"/>
    <property type="project" value="UniProtKB-EC"/>
</dbReference>
<dbReference type="PANTHER" id="PTHR12358:SF106">
    <property type="entry name" value="LIPID KINASE YEGS"/>
    <property type="match status" value="1"/>
</dbReference>
<dbReference type="PANTHER" id="PTHR12358">
    <property type="entry name" value="SPHINGOSINE KINASE"/>
    <property type="match status" value="1"/>
</dbReference>
<keyword evidence="4" id="KW-0479">Metal-binding</keyword>
<dbReference type="NCBIfam" id="TIGR00147">
    <property type="entry name" value="YegS/Rv2252/BmrU family lipid kinase"/>
    <property type="match status" value="1"/>
</dbReference>
<keyword evidence="6 13" id="KW-0418">Kinase</keyword>
<protein>
    <submittedName>
        <fullName evidence="13">Diacylglycerol kinase</fullName>
        <ecNumber evidence="13">2.7.1.107</ecNumber>
    </submittedName>
</protein>
<evidence type="ECO:0000256" key="5">
    <source>
        <dbReference type="ARBA" id="ARBA00022741"/>
    </source>
</evidence>
<comment type="caution">
    <text evidence="13">The sequence shown here is derived from an EMBL/GenBank/DDBJ whole genome shotgun (WGS) entry which is preliminary data.</text>
</comment>
<comment type="cofactor">
    <cofactor evidence="1">
        <name>Mg(2+)</name>
        <dbReference type="ChEBI" id="CHEBI:18420"/>
    </cofactor>
</comment>
<dbReference type="SUPFAM" id="SSF111331">
    <property type="entry name" value="NAD kinase/diacylglycerol kinase-like"/>
    <property type="match status" value="1"/>
</dbReference>
<dbReference type="PROSITE" id="PS50146">
    <property type="entry name" value="DAGK"/>
    <property type="match status" value="1"/>
</dbReference>
<dbReference type="GO" id="GO:0008654">
    <property type="term" value="P:phospholipid biosynthetic process"/>
    <property type="evidence" value="ECO:0007669"/>
    <property type="project" value="UniProtKB-KW"/>
</dbReference>
<name>A0A644TTB4_9ZZZZ</name>
<evidence type="ECO:0000259" key="12">
    <source>
        <dbReference type="PROSITE" id="PS50146"/>
    </source>
</evidence>
<keyword evidence="10" id="KW-0594">Phospholipid biosynthesis</keyword>
<dbReference type="InterPro" id="IPR005218">
    <property type="entry name" value="Diacylglycerol/lipid_kinase"/>
</dbReference>
<evidence type="ECO:0000256" key="3">
    <source>
        <dbReference type="ARBA" id="ARBA00022679"/>
    </source>
</evidence>
<dbReference type="InterPro" id="IPR045540">
    <property type="entry name" value="YegS/DAGK_C"/>
</dbReference>
<feature type="domain" description="DAGKc" evidence="12">
    <location>
        <begin position="1"/>
        <end position="131"/>
    </location>
</feature>
<evidence type="ECO:0000256" key="2">
    <source>
        <dbReference type="ARBA" id="ARBA00022516"/>
    </source>
</evidence>
<dbReference type="AlphaFoldDB" id="A0A644TTB4"/>
<accession>A0A644TTB4</accession>
<evidence type="ECO:0000256" key="9">
    <source>
        <dbReference type="ARBA" id="ARBA00023098"/>
    </source>
</evidence>
<evidence type="ECO:0000256" key="10">
    <source>
        <dbReference type="ARBA" id="ARBA00023209"/>
    </source>
</evidence>
<evidence type="ECO:0000313" key="13">
    <source>
        <dbReference type="EMBL" id="MPL70130.1"/>
    </source>
</evidence>
<dbReference type="Pfam" id="PF00781">
    <property type="entry name" value="DAGK_cat"/>
    <property type="match status" value="1"/>
</dbReference>
<keyword evidence="5" id="KW-0547">Nucleotide-binding</keyword>
<reference evidence="13" key="1">
    <citation type="submission" date="2019-08" db="EMBL/GenBank/DDBJ databases">
        <authorList>
            <person name="Kucharzyk K."/>
            <person name="Murdoch R.W."/>
            <person name="Higgins S."/>
            <person name="Loffler F."/>
        </authorList>
    </citation>
    <scope>NUCLEOTIDE SEQUENCE</scope>
</reference>
<dbReference type="EMBL" id="VSSQ01000051">
    <property type="protein sequence ID" value="MPL70130.1"/>
    <property type="molecule type" value="Genomic_DNA"/>
</dbReference>
<dbReference type="Pfam" id="PF19279">
    <property type="entry name" value="YegS_C"/>
    <property type="match status" value="1"/>
</dbReference>
<dbReference type="Gene3D" id="3.40.50.10330">
    <property type="entry name" value="Probable inorganic polyphosphate/atp-NAD kinase, domain 1"/>
    <property type="match status" value="1"/>
</dbReference>
<sequence>MKKNNILFIINPISGIGKQKLAEKAIEKVLDKNKYDYKIAYTEYAHHGTLLSLQASIQNVDIVVAVGGDGSINDCVRGLIGTNVTLGIIPAGSGNGLARTLNIPLNMEAAIEVLNKRQTKVIDTIKVNNKIYASIAGIGFDALIAHEFRKAKVRGFNKYLSLILQHYPFYEPQTYKIEIDNQKIEEEALFISFANSNQFGFDTIIAPTAKVDDGYIQVCIVKKVPIVMLPFTVQLLLLKNIDKSIYVKILKAKEVIVKNNTSLLINLDGESVEMEQELKFSVNPQSLNIIIPKNNVKERKEPSWYSIFNQPLFPIRNQ</sequence>
<evidence type="ECO:0000256" key="8">
    <source>
        <dbReference type="ARBA" id="ARBA00022842"/>
    </source>
</evidence>
<organism evidence="13">
    <name type="scientific">bioreactor metagenome</name>
    <dbReference type="NCBI Taxonomy" id="1076179"/>
    <lineage>
        <taxon>unclassified sequences</taxon>
        <taxon>metagenomes</taxon>
        <taxon>ecological metagenomes</taxon>
    </lineage>
</organism>
<keyword evidence="9" id="KW-0443">Lipid metabolism</keyword>
<dbReference type="SMART" id="SM00046">
    <property type="entry name" value="DAGKc"/>
    <property type="match status" value="1"/>
</dbReference>
<dbReference type="InterPro" id="IPR016064">
    <property type="entry name" value="NAD/diacylglycerol_kinase_sf"/>
</dbReference>
<dbReference type="EC" id="2.7.1.107" evidence="13"/>
<evidence type="ECO:0000256" key="6">
    <source>
        <dbReference type="ARBA" id="ARBA00022777"/>
    </source>
</evidence>
<evidence type="ECO:0000256" key="4">
    <source>
        <dbReference type="ARBA" id="ARBA00022723"/>
    </source>
</evidence>
<keyword evidence="8" id="KW-0460">Magnesium</keyword>
<evidence type="ECO:0000256" key="11">
    <source>
        <dbReference type="ARBA" id="ARBA00023264"/>
    </source>
</evidence>
<evidence type="ECO:0000256" key="1">
    <source>
        <dbReference type="ARBA" id="ARBA00001946"/>
    </source>
</evidence>